<accession>A0A3N0VKN2</accession>
<dbReference type="Pfam" id="PF04168">
    <property type="entry name" value="Alpha-E"/>
    <property type="match status" value="1"/>
</dbReference>
<dbReference type="InterPro" id="IPR051680">
    <property type="entry name" value="ATP-dep_Glu-Cys_Ligase-2"/>
</dbReference>
<dbReference type="InterPro" id="IPR007296">
    <property type="entry name" value="DUF403"/>
</dbReference>
<dbReference type="AlphaFoldDB" id="A0A3N0VKN2"/>
<evidence type="ECO:0000313" key="2">
    <source>
        <dbReference type="EMBL" id="ROH93260.1"/>
    </source>
</evidence>
<evidence type="ECO:0000313" key="3">
    <source>
        <dbReference type="Proteomes" id="UP000282106"/>
    </source>
</evidence>
<keyword evidence="3" id="KW-1185">Reference proteome</keyword>
<feature type="domain" description="DUF403" evidence="1">
    <location>
        <begin position="1"/>
        <end position="307"/>
    </location>
</feature>
<organism evidence="2 3">
    <name type="scientific">Stagnimonas aquatica</name>
    <dbReference type="NCBI Taxonomy" id="2689987"/>
    <lineage>
        <taxon>Bacteria</taxon>
        <taxon>Pseudomonadati</taxon>
        <taxon>Pseudomonadota</taxon>
        <taxon>Gammaproteobacteria</taxon>
        <taxon>Nevskiales</taxon>
        <taxon>Nevskiaceae</taxon>
        <taxon>Stagnimonas</taxon>
    </lineage>
</organism>
<evidence type="ECO:0000259" key="1">
    <source>
        <dbReference type="Pfam" id="PF04168"/>
    </source>
</evidence>
<dbReference type="EMBL" id="RJVO01000001">
    <property type="protein sequence ID" value="ROH93260.1"/>
    <property type="molecule type" value="Genomic_DNA"/>
</dbReference>
<dbReference type="PANTHER" id="PTHR34595">
    <property type="entry name" value="BLR5612 PROTEIN"/>
    <property type="match status" value="1"/>
</dbReference>
<dbReference type="Proteomes" id="UP000282106">
    <property type="component" value="Unassembled WGS sequence"/>
</dbReference>
<proteinExistence type="predicted"/>
<reference evidence="2 3" key="1">
    <citation type="submission" date="2018-10" db="EMBL/GenBank/DDBJ databases">
        <authorList>
            <person name="Chen W.-M."/>
        </authorList>
    </citation>
    <scope>NUCLEOTIDE SEQUENCE [LARGE SCALE GENOMIC DNA]</scope>
    <source>
        <strain evidence="2 3">THS-13</strain>
    </source>
</reference>
<protein>
    <submittedName>
        <fullName evidence="2">Alpha-E domain-containing protein</fullName>
    </submittedName>
</protein>
<name>A0A3N0VKN2_9GAMM</name>
<comment type="caution">
    <text evidence="2">The sequence shown here is derived from an EMBL/GenBank/DDBJ whole genome shotgun (WGS) entry which is preliminary data.</text>
</comment>
<gene>
    <name evidence="2" type="ORF">ED208_01675</name>
</gene>
<dbReference type="PANTHER" id="PTHR34595:SF7">
    <property type="entry name" value="SLL1039 PROTEIN"/>
    <property type="match status" value="1"/>
</dbReference>
<dbReference type="InParanoid" id="A0A3N0VKN2"/>
<sequence length="309" mass="34820">MLSRVADNLYWFGRYVQRAENTARLINVHANLLLDLPRNVTVGWAPLLEITGADAAFRAAGGQATEDNVVRFTLMDERNSGSIFSSLNYAREIARVSRDCLPREAWERLNDLYLFVQERGERSVTRARRQDFLQGVINGAMTTVGVLTSNMSRDVGFQFLRMGTNLEQADMTTRILDVRSSRLFQADASLTPFDNIQWMSVLKSLTAYQMYRRHVRARVNGPGVLRFLLQDRQFPRSVSFALATIGSTMPFLPPSRKVERAIERTKALIADANIGSLLSQPDGLALFMDEIQVGLGQLDDAIAESYFRS</sequence>
<dbReference type="RefSeq" id="WP_123210115.1">
    <property type="nucleotide sequence ID" value="NZ_RJVO01000001.1"/>
</dbReference>